<evidence type="ECO:0000313" key="3">
    <source>
        <dbReference type="EMBL" id="EDV92067.1"/>
    </source>
</evidence>
<keyword evidence="2" id="KW-0732">Signal</keyword>
<dbReference type="AlphaFoldDB" id="B4JMX4"/>
<proteinExistence type="predicted"/>
<evidence type="ECO:0000256" key="1">
    <source>
        <dbReference type="SAM" id="MobiDB-lite"/>
    </source>
</evidence>
<dbReference type="SMR" id="B4JMX4"/>
<sequence length="274" mass="29891">MCWSRQELVGLLLLCTVVCLLGVVNGTSGASGSSDAVTSAGQQLELKLNALHLHKQLLQSEIERLYLGNFMPETPLLLQELQQRQQQIQLQIERLEGRAQHRQDAQQLALSLTADFEYLQHKLDELKQELDGMQDTSISTSNSSIKSTLEQQRDAIDSTTKAPMGSAAASGIGSYFFTPLLAMPEISGGESVAQPGPRSPSLIRRLMTMLRPHAAASQSTSTSTTGLLRGASTKMHLVSAGELLPQLQLQRQFLDDAIRRLEQLATKSGGENKI</sequence>
<feature type="region of interest" description="Disordered" evidence="1">
    <location>
        <begin position="135"/>
        <end position="164"/>
    </location>
</feature>
<protein>
    <submittedName>
        <fullName evidence="3">GH24247</fullName>
    </submittedName>
</protein>
<evidence type="ECO:0000313" key="4">
    <source>
        <dbReference type="Proteomes" id="UP000001070"/>
    </source>
</evidence>
<evidence type="ECO:0000256" key="2">
    <source>
        <dbReference type="SAM" id="SignalP"/>
    </source>
</evidence>
<keyword evidence="4" id="KW-1185">Reference proteome</keyword>
<feature type="chain" id="PRO_5002809597" evidence="2">
    <location>
        <begin position="27"/>
        <end position="274"/>
    </location>
</feature>
<dbReference type="InParanoid" id="B4JMX4"/>
<dbReference type="FunCoup" id="B4JMX4">
    <property type="interactions" value="7"/>
</dbReference>
<dbReference type="OMA" id="WGPLLTM"/>
<gene>
    <name evidence="3" type="primary">Dgri\GH24247</name>
    <name evidence="3" type="ORF">Dgri_GH24247</name>
</gene>
<feature type="signal peptide" evidence="2">
    <location>
        <begin position="1"/>
        <end position="26"/>
    </location>
</feature>
<dbReference type="HOGENOM" id="CLU_1046872_0_0_1"/>
<reference evidence="3 4" key="1">
    <citation type="journal article" date="2007" name="Nature">
        <title>Evolution of genes and genomes on the Drosophila phylogeny.</title>
        <authorList>
            <consortium name="Drosophila 12 Genomes Consortium"/>
            <person name="Clark A.G."/>
            <person name="Eisen M.B."/>
            <person name="Smith D.R."/>
            <person name="Bergman C.M."/>
            <person name="Oliver B."/>
            <person name="Markow T.A."/>
            <person name="Kaufman T.C."/>
            <person name="Kellis M."/>
            <person name="Gelbart W."/>
            <person name="Iyer V.N."/>
            <person name="Pollard D.A."/>
            <person name="Sackton T.B."/>
            <person name="Larracuente A.M."/>
            <person name="Singh N.D."/>
            <person name="Abad J.P."/>
            <person name="Abt D.N."/>
            <person name="Adryan B."/>
            <person name="Aguade M."/>
            <person name="Akashi H."/>
            <person name="Anderson W.W."/>
            <person name="Aquadro C.F."/>
            <person name="Ardell D.H."/>
            <person name="Arguello R."/>
            <person name="Artieri C.G."/>
            <person name="Barbash D.A."/>
            <person name="Barker D."/>
            <person name="Barsanti P."/>
            <person name="Batterham P."/>
            <person name="Batzoglou S."/>
            <person name="Begun D."/>
            <person name="Bhutkar A."/>
            <person name="Blanco E."/>
            <person name="Bosak S.A."/>
            <person name="Bradley R.K."/>
            <person name="Brand A.D."/>
            <person name="Brent M.R."/>
            <person name="Brooks A.N."/>
            <person name="Brown R.H."/>
            <person name="Butlin R.K."/>
            <person name="Caggese C."/>
            <person name="Calvi B.R."/>
            <person name="Bernardo de Carvalho A."/>
            <person name="Caspi A."/>
            <person name="Castrezana S."/>
            <person name="Celniker S.E."/>
            <person name="Chang J.L."/>
            <person name="Chapple C."/>
            <person name="Chatterji S."/>
            <person name="Chinwalla A."/>
            <person name="Civetta A."/>
            <person name="Clifton S.W."/>
            <person name="Comeron J.M."/>
            <person name="Costello J.C."/>
            <person name="Coyne J.A."/>
            <person name="Daub J."/>
            <person name="David R.G."/>
            <person name="Delcher A.L."/>
            <person name="Delehaunty K."/>
            <person name="Do C.B."/>
            <person name="Ebling H."/>
            <person name="Edwards K."/>
            <person name="Eickbush T."/>
            <person name="Evans J.D."/>
            <person name="Filipski A."/>
            <person name="Findeiss S."/>
            <person name="Freyhult E."/>
            <person name="Fulton L."/>
            <person name="Fulton R."/>
            <person name="Garcia A.C."/>
            <person name="Gardiner A."/>
            <person name="Garfield D.A."/>
            <person name="Garvin B.E."/>
            <person name="Gibson G."/>
            <person name="Gilbert D."/>
            <person name="Gnerre S."/>
            <person name="Godfrey J."/>
            <person name="Good R."/>
            <person name="Gotea V."/>
            <person name="Gravely B."/>
            <person name="Greenberg A.J."/>
            <person name="Griffiths-Jones S."/>
            <person name="Gross S."/>
            <person name="Guigo R."/>
            <person name="Gustafson E.A."/>
            <person name="Haerty W."/>
            <person name="Hahn M.W."/>
            <person name="Halligan D.L."/>
            <person name="Halpern A.L."/>
            <person name="Halter G.M."/>
            <person name="Han M.V."/>
            <person name="Heger A."/>
            <person name="Hillier L."/>
            <person name="Hinrichs A.S."/>
            <person name="Holmes I."/>
            <person name="Hoskins R.A."/>
            <person name="Hubisz M.J."/>
            <person name="Hultmark D."/>
            <person name="Huntley M.A."/>
            <person name="Jaffe D.B."/>
            <person name="Jagadeeshan S."/>
            <person name="Jeck W.R."/>
            <person name="Johnson J."/>
            <person name="Jones C.D."/>
            <person name="Jordan W.C."/>
            <person name="Karpen G.H."/>
            <person name="Kataoka E."/>
            <person name="Keightley P.D."/>
            <person name="Kheradpour P."/>
            <person name="Kirkness E.F."/>
            <person name="Koerich L.B."/>
            <person name="Kristiansen K."/>
            <person name="Kudrna D."/>
            <person name="Kulathinal R.J."/>
            <person name="Kumar S."/>
            <person name="Kwok R."/>
            <person name="Lander E."/>
            <person name="Langley C.H."/>
            <person name="Lapoint R."/>
            <person name="Lazzaro B.P."/>
            <person name="Lee S.J."/>
            <person name="Levesque L."/>
            <person name="Li R."/>
            <person name="Lin C.F."/>
            <person name="Lin M.F."/>
            <person name="Lindblad-Toh K."/>
            <person name="Llopart A."/>
            <person name="Long M."/>
            <person name="Low L."/>
            <person name="Lozovsky E."/>
            <person name="Lu J."/>
            <person name="Luo M."/>
            <person name="Machado C.A."/>
            <person name="Makalowski W."/>
            <person name="Marzo M."/>
            <person name="Matsuda M."/>
            <person name="Matzkin L."/>
            <person name="McAllister B."/>
            <person name="McBride C.S."/>
            <person name="McKernan B."/>
            <person name="McKernan K."/>
            <person name="Mendez-Lago M."/>
            <person name="Minx P."/>
            <person name="Mollenhauer M.U."/>
            <person name="Montooth K."/>
            <person name="Mount S.M."/>
            <person name="Mu X."/>
            <person name="Myers E."/>
            <person name="Negre B."/>
            <person name="Newfeld S."/>
            <person name="Nielsen R."/>
            <person name="Noor M.A."/>
            <person name="O'Grady P."/>
            <person name="Pachter L."/>
            <person name="Papaceit M."/>
            <person name="Parisi M.J."/>
            <person name="Parisi M."/>
            <person name="Parts L."/>
            <person name="Pedersen J.S."/>
            <person name="Pesole G."/>
            <person name="Phillippy A.M."/>
            <person name="Ponting C.P."/>
            <person name="Pop M."/>
            <person name="Porcelli D."/>
            <person name="Powell J.R."/>
            <person name="Prohaska S."/>
            <person name="Pruitt K."/>
            <person name="Puig M."/>
            <person name="Quesneville H."/>
            <person name="Ram K.R."/>
            <person name="Rand D."/>
            <person name="Rasmussen M.D."/>
            <person name="Reed L.K."/>
            <person name="Reenan R."/>
            <person name="Reily A."/>
            <person name="Remington K.A."/>
            <person name="Rieger T.T."/>
            <person name="Ritchie M.G."/>
            <person name="Robin C."/>
            <person name="Rogers Y.H."/>
            <person name="Rohde C."/>
            <person name="Rozas J."/>
            <person name="Rubenfield M.J."/>
            <person name="Ruiz A."/>
            <person name="Russo S."/>
            <person name="Salzberg S.L."/>
            <person name="Sanchez-Gracia A."/>
            <person name="Saranga D.J."/>
            <person name="Sato H."/>
            <person name="Schaeffer S.W."/>
            <person name="Schatz M.C."/>
            <person name="Schlenke T."/>
            <person name="Schwartz R."/>
            <person name="Segarra C."/>
            <person name="Singh R.S."/>
            <person name="Sirot L."/>
            <person name="Sirota M."/>
            <person name="Sisneros N.B."/>
            <person name="Smith C.D."/>
            <person name="Smith T.F."/>
            <person name="Spieth J."/>
            <person name="Stage D.E."/>
            <person name="Stark A."/>
            <person name="Stephan W."/>
            <person name="Strausberg R.L."/>
            <person name="Strempel S."/>
            <person name="Sturgill D."/>
            <person name="Sutton G."/>
            <person name="Sutton G.G."/>
            <person name="Tao W."/>
            <person name="Teichmann S."/>
            <person name="Tobari Y.N."/>
            <person name="Tomimura Y."/>
            <person name="Tsolas J.M."/>
            <person name="Valente V.L."/>
            <person name="Venter E."/>
            <person name="Venter J.C."/>
            <person name="Vicario S."/>
            <person name="Vieira F.G."/>
            <person name="Vilella A.J."/>
            <person name="Villasante A."/>
            <person name="Walenz B."/>
            <person name="Wang J."/>
            <person name="Wasserman M."/>
            <person name="Watts T."/>
            <person name="Wilson D."/>
            <person name="Wilson R.K."/>
            <person name="Wing R.A."/>
            <person name="Wolfner M.F."/>
            <person name="Wong A."/>
            <person name="Wong G.K."/>
            <person name="Wu C.I."/>
            <person name="Wu G."/>
            <person name="Yamamoto D."/>
            <person name="Yang H.P."/>
            <person name="Yang S.P."/>
            <person name="Yorke J.A."/>
            <person name="Yoshida K."/>
            <person name="Zdobnov E."/>
            <person name="Zhang P."/>
            <person name="Zhang Y."/>
            <person name="Zimin A.V."/>
            <person name="Baldwin J."/>
            <person name="Abdouelleil A."/>
            <person name="Abdulkadir J."/>
            <person name="Abebe A."/>
            <person name="Abera B."/>
            <person name="Abreu J."/>
            <person name="Acer S.C."/>
            <person name="Aftuck L."/>
            <person name="Alexander A."/>
            <person name="An P."/>
            <person name="Anderson E."/>
            <person name="Anderson S."/>
            <person name="Arachi H."/>
            <person name="Azer M."/>
            <person name="Bachantsang P."/>
            <person name="Barry A."/>
            <person name="Bayul T."/>
            <person name="Berlin A."/>
            <person name="Bessette D."/>
            <person name="Bloom T."/>
            <person name="Blye J."/>
            <person name="Boguslavskiy L."/>
            <person name="Bonnet C."/>
            <person name="Boukhgalter B."/>
            <person name="Bourzgui I."/>
            <person name="Brown A."/>
            <person name="Cahill P."/>
            <person name="Channer S."/>
            <person name="Cheshatsang Y."/>
            <person name="Chuda L."/>
            <person name="Citroen M."/>
            <person name="Collymore A."/>
            <person name="Cooke P."/>
            <person name="Costello M."/>
            <person name="D'Aco K."/>
            <person name="Daza R."/>
            <person name="De Haan G."/>
            <person name="DeGray S."/>
            <person name="DeMaso C."/>
            <person name="Dhargay N."/>
            <person name="Dooley K."/>
            <person name="Dooley E."/>
            <person name="Doricent M."/>
            <person name="Dorje P."/>
            <person name="Dorjee K."/>
            <person name="Dupes A."/>
            <person name="Elong R."/>
            <person name="Falk J."/>
            <person name="Farina A."/>
            <person name="Faro S."/>
            <person name="Ferguson D."/>
            <person name="Fisher S."/>
            <person name="Foley C.D."/>
            <person name="Franke A."/>
            <person name="Friedrich D."/>
            <person name="Gadbois L."/>
            <person name="Gearin G."/>
            <person name="Gearin C.R."/>
            <person name="Giannoukos G."/>
            <person name="Goode T."/>
            <person name="Graham J."/>
            <person name="Grandbois E."/>
            <person name="Grewal S."/>
            <person name="Gyaltsen K."/>
            <person name="Hafez N."/>
            <person name="Hagos B."/>
            <person name="Hall J."/>
            <person name="Henson C."/>
            <person name="Hollinger A."/>
            <person name="Honan T."/>
            <person name="Huard M.D."/>
            <person name="Hughes L."/>
            <person name="Hurhula B."/>
            <person name="Husby M.E."/>
            <person name="Kamat A."/>
            <person name="Kanga B."/>
            <person name="Kashin S."/>
            <person name="Khazanovich D."/>
            <person name="Kisner P."/>
            <person name="Lance K."/>
            <person name="Lara M."/>
            <person name="Lee W."/>
            <person name="Lennon N."/>
            <person name="Letendre F."/>
            <person name="LeVine R."/>
            <person name="Lipovsky A."/>
            <person name="Liu X."/>
            <person name="Liu J."/>
            <person name="Liu S."/>
            <person name="Lokyitsang T."/>
            <person name="Lokyitsang Y."/>
            <person name="Lubonja R."/>
            <person name="Lui A."/>
            <person name="MacDonald P."/>
            <person name="Magnisalis V."/>
            <person name="Maru K."/>
            <person name="Matthews C."/>
            <person name="McCusker W."/>
            <person name="McDonough S."/>
            <person name="Mehta T."/>
            <person name="Meldrim J."/>
            <person name="Meneus L."/>
            <person name="Mihai O."/>
            <person name="Mihalev A."/>
            <person name="Mihova T."/>
            <person name="Mittelman R."/>
            <person name="Mlenga V."/>
            <person name="Montmayeur A."/>
            <person name="Mulrain L."/>
            <person name="Navidi A."/>
            <person name="Naylor J."/>
            <person name="Negash T."/>
            <person name="Nguyen T."/>
            <person name="Nguyen N."/>
            <person name="Nicol R."/>
            <person name="Norbu C."/>
            <person name="Norbu N."/>
            <person name="Novod N."/>
            <person name="O'Neill B."/>
            <person name="Osman S."/>
            <person name="Markiewicz E."/>
            <person name="Oyono O.L."/>
            <person name="Patti C."/>
            <person name="Phunkhang P."/>
            <person name="Pierre F."/>
            <person name="Priest M."/>
            <person name="Raghuraman S."/>
            <person name="Rege F."/>
            <person name="Reyes R."/>
            <person name="Rise C."/>
            <person name="Rogov P."/>
            <person name="Ross K."/>
            <person name="Ryan E."/>
            <person name="Settipalli S."/>
            <person name="Shea T."/>
            <person name="Sherpa N."/>
            <person name="Shi L."/>
            <person name="Shih D."/>
            <person name="Sparrow T."/>
            <person name="Spaulding J."/>
            <person name="Stalker J."/>
            <person name="Stange-Thomann N."/>
            <person name="Stavropoulos S."/>
            <person name="Stone C."/>
            <person name="Strader C."/>
            <person name="Tesfaye S."/>
            <person name="Thomson T."/>
            <person name="Thoulutsang Y."/>
            <person name="Thoulutsang D."/>
            <person name="Topham K."/>
            <person name="Topping I."/>
            <person name="Tsamla T."/>
            <person name="Vassiliev H."/>
            <person name="Vo A."/>
            <person name="Wangchuk T."/>
            <person name="Wangdi T."/>
            <person name="Weiand M."/>
            <person name="Wilkinson J."/>
            <person name="Wilson A."/>
            <person name="Yadav S."/>
            <person name="Young G."/>
            <person name="Yu Q."/>
            <person name="Zembek L."/>
            <person name="Zhong D."/>
            <person name="Zimmer A."/>
            <person name="Zwirko Z."/>
            <person name="Jaffe D.B."/>
            <person name="Alvarez P."/>
            <person name="Brockman W."/>
            <person name="Butler J."/>
            <person name="Chin C."/>
            <person name="Gnerre S."/>
            <person name="Grabherr M."/>
            <person name="Kleber M."/>
            <person name="Mauceli E."/>
            <person name="MacCallum I."/>
        </authorList>
    </citation>
    <scope>NUCLEOTIDE SEQUENCE [LARGE SCALE GENOMIC DNA]</scope>
    <source>
        <strain evidence="4">Tucson 15287-2541.00</strain>
    </source>
</reference>
<dbReference type="PhylomeDB" id="B4JMX4"/>
<name>B4JMX4_DROGR</name>
<dbReference type="EMBL" id="CH916371">
    <property type="protein sequence ID" value="EDV92067.1"/>
    <property type="molecule type" value="Genomic_DNA"/>
</dbReference>
<organism evidence="4">
    <name type="scientific">Drosophila grimshawi</name>
    <name type="common">Hawaiian fruit fly</name>
    <name type="synonym">Idiomyia grimshawi</name>
    <dbReference type="NCBI Taxonomy" id="7222"/>
    <lineage>
        <taxon>Eukaryota</taxon>
        <taxon>Metazoa</taxon>
        <taxon>Ecdysozoa</taxon>
        <taxon>Arthropoda</taxon>
        <taxon>Hexapoda</taxon>
        <taxon>Insecta</taxon>
        <taxon>Pterygota</taxon>
        <taxon>Neoptera</taxon>
        <taxon>Endopterygota</taxon>
        <taxon>Diptera</taxon>
        <taxon>Brachycera</taxon>
        <taxon>Muscomorpha</taxon>
        <taxon>Ephydroidea</taxon>
        <taxon>Drosophilidae</taxon>
        <taxon>Drosophila</taxon>
        <taxon>Hawaiian Drosophila</taxon>
    </lineage>
</organism>
<dbReference type="eggNOG" id="ENOG502T7Y0">
    <property type="taxonomic scope" value="Eukaryota"/>
</dbReference>
<feature type="compositionally biased region" description="Low complexity" evidence="1">
    <location>
        <begin position="136"/>
        <end position="148"/>
    </location>
</feature>
<accession>B4JMX4</accession>
<dbReference type="Proteomes" id="UP000001070">
    <property type="component" value="Unassembled WGS sequence"/>
</dbReference>